<keyword evidence="2 8" id="KW-0645">Protease</keyword>
<dbReference type="GeneID" id="76461003"/>
<dbReference type="InterPro" id="IPR003738">
    <property type="entry name" value="SRAP"/>
</dbReference>
<evidence type="ECO:0000256" key="2">
    <source>
        <dbReference type="ARBA" id="ARBA00022670"/>
    </source>
</evidence>
<evidence type="ECO:0000256" key="1">
    <source>
        <dbReference type="ARBA" id="ARBA00008136"/>
    </source>
</evidence>
<keyword evidence="7" id="KW-0456">Lyase</keyword>
<dbReference type="PANTHER" id="PTHR13604">
    <property type="entry name" value="DC12-RELATED"/>
    <property type="match status" value="1"/>
</dbReference>
<dbReference type="SUPFAM" id="SSF143081">
    <property type="entry name" value="BB1717-like"/>
    <property type="match status" value="1"/>
</dbReference>
<dbReference type="OrthoDB" id="6192129at2"/>
<keyword evidence="6" id="KW-0238">DNA-binding</keyword>
<feature type="compositionally biased region" description="Low complexity" evidence="9">
    <location>
        <begin position="237"/>
        <end position="246"/>
    </location>
</feature>
<keyword evidence="3" id="KW-0227">DNA damage</keyword>
<protein>
    <recommendedName>
        <fullName evidence="8">Abasic site processing protein</fullName>
        <ecNumber evidence="8">3.4.-.-</ecNumber>
    </recommendedName>
</protein>
<dbReference type="KEGG" id="vei:Veis_2449"/>
<dbReference type="Pfam" id="PF02586">
    <property type="entry name" value="SRAP"/>
    <property type="match status" value="1"/>
</dbReference>
<evidence type="ECO:0000256" key="5">
    <source>
        <dbReference type="ARBA" id="ARBA00023124"/>
    </source>
</evidence>
<keyword evidence="4 8" id="KW-0378">Hydrolase</keyword>
<name>A1WKN8_VEREI</name>
<evidence type="ECO:0000313" key="11">
    <source>
        <dbReference type="Proteomes" id="UP000000374"/>
    </source>
</evidence>
<evidence type="ECO:0000313" key="10">
    <source>
        <dbReference type="EMBL" id="ABM58195.1"/>
    </source>
</evidence>
<dbReference type="GO" id="GO:0106300">
    <property type="term" value="P:protein-DNA covalent cross-linking repair"/>
    <property type="evidence" value="ECO:0007669"/>
    <property type="project" value="InterPro"/>
</dbReference>
<organism evidence="10 11">
    <name type="scientific">Verminephrobacter eiseniae (strain EF01-2)</name>
    <dbReference type="NCBI Taxonomy" id="391735"/>
    <lineage>
        <taxon>Bacteria</taxon>
        <taxon>Pseudomonadati</taxon>
        <taxon>Pseudomonadota</taxon>
        <taxon>Betaproteobacteria</taxon>
        <taxon>Burkholderiales</taxon>
        <taxon>Comamonadaceae</taxon>
        <taxon>Verminephrobacter</taxon>
    </lineage>
</organism>
<sequence>MCANYVPVTATHRLLQYFGVVGGTAQPEEDVFPMGLAPFIRRAVSDEPDGEGDLTAGSAANRLLATGIFRFVPDFVAKLEWARRTYNARSETVAEKGTFRPAWAAGQRCIIPAEAIYEPNYESGKSVRWRIAKASGLPMGIAGIYTSWKNPEGKEVFGMSMLTVNADDHPFMKRFHAPGHEKRMVVILEPSDFDGWLSCPVSEAREKYCKPWAGEREGVPAPLPLRTKANTSAETQPKAPAKAKTTPVKKPKPPAPPASLNGELF</sequence>
<proteinExistence type="inferred from homology"/>
<dbReference type="GO" id="GO:0003697">
    <property type="term" value="F:single-stranded DNA binding"/>
    <property type="evidence" value="ECO:0007669"/>
    <property type="project" value="InterPro"/>
</dbReference>
<dbReference type="PANTHER" id="PTHR13604:SF0">
    <property type="entry name" value="ABASIC SITE PROCESSING PROTEIN HMCES"/>
    <property type="match status" value="1"/>
</dbReference>
<dbReference type="HOGENOM" id="CLU_035990_3_0_4"/>
<dbReference type="STRING" id="391735.Veis_2449"/>
<dbReference type="InterPro" id="IPR036590">
    <property type="entry name" value="SRAP-like"/>
</dbReference>
<comment type="similarity">
    <text evidence="1 8">Belongs to the SOS response-associated peptidase family.</text>
</comment>
<evidence type="ECO:0000256" key="9">
    <source>
        <dbReference type="SAM" id="MobiDB-lite"/>
    </source>
</evidence>
<dbReference type="GO" id="GO:0016829">
    <property type="term" value="F:lyase activity"/>
    <property type="evidence" value="ECO:0007669"/>
    <property type="project" value="UniProtKB-KW"/>
</dbReference>
<accession>A1WKN8</accession>
<evidence type="ECO:0000256" key="7">
    <source>
        <dbReference type="ARBA" id="ARBA00023239"/>
    </source>
</evidence>
<reference evidence="11" key="1">
    <citation type="submission" date="2006-12" db="EMBL/GenBank/DDBJ databases">
        <title>Complete sequence of chromosome 1 of Verminephrobacter eiseniae EF01-2.</title>
        <authorList>
            <person name="Copeland A."/>
            <person name="Lucas S."/>
            <person name="Lapidus A."/>
            <person name="Barry K."/>
            <person name="Detter J.C."/>
            <person name="Glavina del Rio T."/>
            <person name="Dalin E."/>
            <person name="Tice H."/>
            <person name="Pitluck S."/>
            <person name="Chertkov O."/>
            <person name="Brettin T."/>
            <person name="Bruce D."/>
            <person name="Han C."/>
            <person name="Tapia R."/>
            <person name="Gilna P."/>
            <person name="Schmutz J."/>
            <person name="Larimer F."/>
            <person name="Land M."/>
            <person name="Hauser L."/>
            <person name="Kyrpides N."/>
            <person name="Kim E."/>
            <person name="Stahl D."/>
            <person name="Richardson P."/>
        </authorList>
    </citation>
    <scope>NUCLEOTIDE SEQUENCE [LARGE SCALE GENOMIC DNA]</scope>
    <source>
        <strain evidence="11">EF01-2</strain>
    </source>
</reference>
<evidence type="ECO:0000256" key="8">
    <source>
        <dbReference type="RuleBase" id="RU364100"/>
    </source>
</evidence>
<evidence type="ECO:0000256" key="6">
    <source>
        <dbReference type="ARBA" id="ARBA00023125"/>
    </source>
</evidence>
<dbReference type="GO" id="GO:0006508">
    <property type="term" value="P:proteolysis"/>
    <property type="evidence" value="ECO:0007669"/>
    <property type="project" value="UniProtKB-KW"/>
</dbReference>
<gene>
    <name evidence="10" type="ordered locus">Veis_2449</name>
</gene>
<dbReference type="Gene3D" id="3.90.1680.10">
    <property type="entry name" value="SOS response associated peptidase-like"/>
    <property type="match status" value="1"/>
</dbReference>
<keyword evidence="5" id="KW-0190">Covalent protein-DNA linkage</keyword>
<dbReference type="EMBL" id="CP000542">
    <property type="protein sequence ID" value="ABM58195.1"/>
    <property type="molecule type" value="Genomic_DNA"/>
</dbReference>
<dbReference type="AlphaFoldDB" id="A1WKN8"/>
<dbReference type="eggNOG" id="COG2135">
    <property type="taxonomic scope" value="Bacteria"/>
</dbReference>
<evidence type="ECO:0000256" key="4">
    <source>
        <dbReference type="ARBA" id="ARBA00022801"/>
    </source>
</evidence>
<keyword evidence="11" id="KW-1185">Reference proteome</keyword>
<dbReference type="RefSeq" id="WP_011810198.1">
    <property type="nucleotide sequence ID" value="NC_008786.1"/>
</dbReference>
<dbReference type="EC" id="3.4.-.-" evidence="8"/>
<feature type="region of interest" description="Disordered" evidence="9">
    <location>
        <begin position="216"/>
        <end position="265"/>
    </location>
</feature>
<dbReference type="GO" id="GO:0008233">
    <property type="term" value="F:peptidase activity"/>
    <property type="evidence" value="ECO:0007669"/>
    <property type="project" value="UniProtKB-KW"/>
</dbReference>
<dbReference type="Proteomes" id="UP000000374">
    <property type="component" value="Chromosome"/>
</dbReference>
<evidence type="ECO:0000256" key="3">
    <source>
        <dbReference type="ARBA" id="ARBA00022763"/>
    </source>
</evidence>